<proteinExistence type="predicted"/>
<name>A0A1F8ARX1_9BACT</name>
<dbReference type="EMBL" id="MGGW01000014">
    <property type="protein sequence ID" value="OGM54441.1"/>
    <property type="molecule type" value="Genomic_DNA"/>
</dbReference>
<dbReference type="AlphaFoldDB" id="A0A1F8ARX1"/>
<organism evidence="2 3">
    <name type="scientific">Candidatus Woesebacteria bacterium RIFCSPHIGHO2_12_FULL_41_24</name>
    <dbReference type="NCBI Taxonomy" id="1802510"/>
    <lineage>
        <taxon>Bacteria</taxon>
        <taxon>Candidatus Woeseibacteriota</taxon>
    </lineage>
</organism>
<evidence type="ECO:0000313" key="2">
    <source>
        <dbReference type="EMBL" id="OGM54441.1"/>
    </source>
</evidence>
<evidence type="ECO:0000259" key="1">
    <source>
        <dbReference type="Pfam" id="PF04607"/>
    </source>
</evidence>
<gene>
    <name evidence="2" type="ORF">A3E44_00050</name>
</gene>
<dbReference type="Pfam" id="PF04607">
    <property type="entry name" value="RelA_SpoT"/>
    <property type="match status" value="1"/>
</dbReference>
<accession>A0A1F8ARX1</accession>
<evidence type="ECO:0000313" key="3">
    <source>
        <dbReference type="Proteomes" id="UP000178603"/>
    </source>
</evidence>
<dbReference type="SUPFAM" id="SSF81301">
    <property type="entry name" value="Nucleotidyltransferase"/>
    <property type="match status" value="1"/>
</dbReference>
<dbReference type="InterPro" id="IPR007685">
    <property type="entry name" value="RelA_SpoT"/>
</dbReference>
<dbReference type="Proteomes" id="UP000178603">
    <property type="component" value="Unassembled WGS sequence"/>
</dbReference>
<dbReference type="InterPro" id="IPR043519">
    <property type="entry name" value="NT_sf"/>
</dbReference>
<reference evidence="2 3" key="1">
    <citation type="journal article" date="2016" name="Nat. Commun.">
        <title>Thousands of microbial genomes shed light on interconnected biogeochemical processes in an aquifer system.</title>
        <authorList>
            <person name="Anantharaman K."/>
            <person name="Brown C.T."/>
            <person name="Hug L.A."/>
            <person name="Sharon I."/>
            <person name="Castelle C.J."/>
            <person name="Probst A.J."/>
            <person name="Thomas B.C."/>
            <person name="Singh A."/>
            <person name="Wilkins M.J."/>
            <person name="Karaoz U."/>
            <person name="Brodie E.L."/>
            <person name="Williams K.H."/>
            <person name="Hubbard S.S."/>
            <person name="Banfield J.F."/>
        </authorList>
    </citation>
    <scope>NUCLEOTIDE SEQUENCE [LARGE SCALE GENOMIC DNA]</scope>
</reference>
<dbReference type="GO" id="GO:0015969">
    <property type="term" value="P:guanosine tetraphosphate metabolic process"/>
    <property type="evidence" value="ECO:0007669"/>
    <property type="project" value="InterPro"/>
</dbReference>
<protein>
    <recommendedName>
        <fullName evidence="1">RelA/SpoT domain-containing protein</fullName>
    </recommendedName>
</protein>
<feature type="domain" description="RelA/SpoT" evidence="1">
    <location>
        <begin position="6"/>
        <end position="90"/>
    </location>
</feature>
<sequence length="347" mass="38109">MGSADTRGIDDLVSIRVILPTLDDCYLANGLLHINLGEIVDYSRFDEFVGANARVNGYSALQTTLETNQGSLEVALVTPQMEEFNRWGVVSLLRRGERDLEHFTLKSAFGSDGKVLFLPKLATGVDLVCAMGSRLLANANAIKIDNREFPLTVVVPNAARFEVILGNEARIAPLPELLDYCLPATKRIILGQLEVAERYELASKGKKILEGVLSPRGILDLGDVEGVVRDLIYSHGSLEGLYLKVGSGVVSREEVAHWLDAHGITKDRLKLTTVRVAGLDQPGILDDLIHLIRRQGDGVNIKGIDLQGGDDNRFTLRLVVEQLESSSEEAIRVEIGKDSRFDEWVVV</sequence>
<comment type="caution">
    <text evidence="2">The sequence shown here is derived from an EMBL/GenBank/DDBJ whole genome shotgun (WGS) entry which is preliminary data.</text>
</comment>
<dbReference type="Gene3D" id="3.30.460.10">
    <property type="entry name" value="Beta Polymerase, domain 2"/>
    <property type="match status" value="1"/>
</dbReference>